<accession>A0A6A4GIM4</accession>
<dbReference type="AlphaFoldDB" id="A0A6A4GIM4"/>
<dbReference type="Proteomes" id="UP000799118">
    <property type="component" value="Unassembled WGS sequence"/>
</dbReference>
<dbReference type="OrthoDB" id="5590282at2759"/>
<gene>
    <name evidence="1" type="ORF">BT96DRAFT_1007246</name>
</gene>
<dbReference type="EMBL" id="ML770011">
    <property type="protein sequence ID" value="KAE9385240.1"/>
    <property type="molecule type" value="Genomic_DNA"/>
</dbReference>
<organism evidence="1 2">
    <name type="scientific">Gymnopus androsaceus JB14</name>
    <dbReference type="NCBI Taxonomy" id="1447944"/>
    <lineage>
        <taxon>Eukaryota</taxon>
        <taxon>Fungi</taxon>
        <taxon>Dikarya</taxon>
        <taxon>Basidiomycota</taxon>
        <taxon>Agaricomycotina</taxon>
        <taxon>Agaricomycetes</taxon>
        <taxon>Agaricomycetidae</taxon>
        <taxon>Agaricales</taxon>
        <taxon>Marasmiineae</taxon>
        <taxon>Omphalotaceae</taxon>
        <taxon>Gymnopus</taxon>
    </lineage>
</organism>
<keyword evidence="2" id="KW-1185">Reference proteome</keyword>
<evidence type="ECO:0000313" key="2">
    <source>
        <dbReference type="Proteomes" id="UP000799118"/>
    </source>
</evidence>
<reference evidence="1" key="1">
    <citation type="journal article" date="2019" name="Environ. Microbiol.">
        <title>Fungal ecological strategies reflected in gene transcription - a case study of two litter decomposers.</title>
        <authorList>
            <person name="Barbi F."/>
            <person name="Kohler A."/>
            <person name="Barry K."/>
            <person name="Baskaran P."/>
            <person name="Daum C."/>
            <person name="Fauchery L."/>
            <person name="Ihrmark K."/>
            <person name="Kuo A."/>
            <person name="LaButti K."/>
            <person name="Lipzen A."/>
            <person name="Morin E."/>
            <person name="Grigoriev I.V."/>
            <person name="Henrissat B."/>
            <person name="Lindahl B."/>
            <person name="Martin F."/>
        </authorList>
    </citation>
    <scope>NUCLEOTIDE SEQUENCE</scope>
    <source>
        <strain evidence="1">JB14</strain>
    </source>
</reference>
<evidence type="ECO:0000313" key="1">
    <source>
        <dbReference type="EMBL" id="KAE9385240.1"/>
    </source>
</evidence>
<sequence>MDSETDECMEILDLLDTYLANYAKNISKVPVKKYSYAFYSKAATFVGVTYGKLVVRKRTLTSSFSFSRTSEQRTSGQIIFELRQGSDGHFTDVPPAIPLDKAETSLQEFLDSAPTYEIEDELFYYPPYGAPRWQVLVSDERPRSPSPDPYFTPVLAVHSSTFCTSDEECARGRHILHHCPSN</sequence>
<protein>
    <submittedName>
        <fullName evidence="1">Uncharacterized protein</fullName>
    </submittedName>
</protein>
<proteinExistence type="predicted"/>
<name>A0A6A4GIM4_9AGAR</name>